<sequence length="245" mass="25802">MADIKKTVLITGSTRGLGLAFATHYSKAGWNVIGTARANSSTDKLAALSPFKIVTMDTGNEASVVEAGRKLDGVAIDLLINNAGIGEAGGLESATKESLMRQFEVNAVGPFLVTRALLPNLQLAAKTHGSAFVVQLSSFMGSITSNTDATVAYFGEQYGYSASKAALNMITRTLAVKLRPSDIVAVSFHPGYVDTDMTEGAPIKATLQPSDSVAAMVERIAQLSAVDAGKFFNLDAQIPMLELPW</sequence>
<dbReference type="Proteomes" id="UP000277300">
    <property type="component" value="Unassembled WGS sequence"/>
</dbReference>
<dbReference type="GO" id="GO:0016491">
    <property type="term" value="F:oxidoreductase activity"/>
    <property type="evidence" value="ECO:0007669"/>
    <property type="project" value="UniProtKB-KW"/>
</dbReference>
<comment type="caution">
    <text evidence="4">The sequence shown here is derived from an EMBL/GenBank/DDBJ whole genome shotgun (WGS) entry which is preliminary data.</text>
</comment>
<organism evidence="4 6">
    <name type="scientific">Phytophthora kernoviae</name>
    <dbReference type="NCBI Taxonomy" id="325452"/>
    <lineage>
        <taxon>Eukaryota</taxon>
        <taxon>Sar</taxon>
        <taxon>Stramenopiles</taxon>
        <taxon>Oomycota</taxon>
        <taxon>Peronosporomycetes</taxon>
        <taxon>Peronosporales</taxon>
        <taxon>Peronosporaceae</taxon>
        <taxon>Phytophthora</taxon>
    </lineage>
</organism>
<accession>A0A3F2RAM7</accession>
<dbReference type="AlphaFoldDB" id="A0A3F2RAM7"/>
<name>A0A3F2RAM7_9STRA</name>
<dbReference type="Gene3D" id="3.40.50.720">
    <property type="entry name" value="NAD(P)-binding Rossmann-like Domain"/>
    <property type="match status" value="1"/>
</dbReference>
<evidence type="ECO:0000313" key="7">
    <source>
        <dbReference type="Proteomes" id="UP000284657"/>
    </source>
</evidence>
<dbReference type="Pfam" id="PF00106">
    <property type="entry name" value="adh_short"/>
    <property type="match status" value="1"/>
</dbReference>
<reference evidence="6 7" key="1">
    <citation type="submission" date="2018-07" db="EMBL/GenBank/DDBJ databases">
        <title>Genome sequencing of oomycete isolates from Chile give support for New Zealand origin for Phytophthora kernoviae and make available the first Nothophytophthora sp. genome.</title>
        <authorList>
            <person name="Studholme D.J."/>
            <person name="Sanfuentes E."/>
            <person name="Panda P."/>
            <person name="Hill R."/>
            <person name="Sambles C."/>
            <person name="Grant M."/>
            <person name="Williams N.M."/>
            <person name="Mcdougal R.L."/>
        </authorList>
    </citation>
    <scope>NUCLEOTIDE SEQUENCE [LARGE SCALE GENOMIC DNA]</scope>
    <source>
        <strain evidence="4">Chile6</strain>
        <strain evidence="5">Chile7</strain>
    </source>
</reference>
<evidence type="ECO:0000313" key="5">
    <source>
        <dbReference type="EMBL" id="RLN50359.1"/>
    </source>
</evidence>
<dbReference type="SUPFAM" id="SSF51735">
    <property type="entry name" value="NAD(P)-binding Rossmann-fold domains"/>
    <property type="match status" value="1"/>
</dbReference>
<dbReference type="Proteomes" id="UP000284657">
    <property type="component" value="Unassembled WGS sequence"/>
</dbReference>
<dbReference type="PRINTS" id="PR00080">
    <property type="entry name" value="SDRFAMILY"/>
</dbReference>
<dbReference type="PANTHER" id="PTHR43544:SF7">
    <property type="entry name" value="NADB-LER2"/>
    <property type="match status" value="1"/>
</dbReference>
<evidence type="ECO:0000313" key="4">
    <source>
        <dbReference type="EMBL" id="RLN49778.1"/>
    </source>
</evidence>
<dbReference type="InterPro" id="IPR036291">
    <property type="entry name" value="NAD(P)-bd_dom_sf"/>
</dbReference>
<evidence type="ECO:0000256" key="3">
    <source>
        <dbReference type="RuleBase" id="RU000363"/>
    </source>
</evidence>
<gene>
    <name evidence="5" type="ORF">BBJ29_010124</name>
    <name evidence="4" type="ORF">BBP00_00010109</name>
</gene>
<dbReference type="InterPro" id="IPR051468">
    <property type="entry name" value="Fungal_SecMetab_SDRs"/>
</dbReference>
<protein>
    <recommendedName>
        <fullName evidence="8">Short-chain dehydrogenase</fullName>
    </recommendedName>
</protein>
<proteinExistence type="inferred from homology"/>
<dbReference type="PANTHER" id="PTHR43544">
    <property type="entry name" value="SHORT-CHAIN DEHYDROGENASE/REDUCTASE"/>
    <property type="match status" value="1"/>
</dbReference>
<keyword evidence="1" id="KW-0521">NADP</keyword>
<comment type="similarity">
    <text evidence="3">Belongs to the short-chain dehydrogenases/reductases (SDR) family.</text>
</comment>
<evidence type="ECO:0000256" key="2">
    <source>
        <dbReference type="ARBA" id="ARBA00023002"/>
    </source>
</evidence>
<evidence type="ECO:0000313" key="6">
    <source>
        <dbReference type="Proteomes" id="UP000277300"/>
    </source>
</evidence>
<dbReference type="CDD" id="cd05325">
    <property type="entry name" value="carb_red_sniffer_like_SDR_c"/>
    <property type="match status" value="1"/>
</dbReference>
<dbReference type="InterPro" id="IPR002347">
    <property type="entry name" value="SDR_fam"/>
</dbReference>
<dbReference type="EMBL" id="MBAD02002033">
    <property type="protein sequence ID" value="RLN50359.1"/>
    <property type="molecule type" value="Genomic_DNA"/>
</dbReference>
<dbReference type="OrthoDB" id="1933717at2759"/>
<dbReference type="EMBL" id="MBDO02001270">
    <property type="protein sequence ID" value="RLN49778.1"/>
    <property type="molecule type" value="Genomic_DNA"/>
</dbReference>
<dbReference type="PRINTS" id="PR00081">
    <property type="entry name" value="GDHRDH"/>
</dbReference>
<keyword evidence="2" id="KW-0560">Oxidoreductase</keyword>
<dbReference type="GO" id="GO:0005737">
    <property type="term" value="C:cytoplasm"/>
    <property type="evidence" value="ECO:0007669"/>
    <property type="project" value="TreeGrafter"/>
</dbReference>
<evidence type="ECO:0008006" key="8">
    <source>
        <dbReference type="Google" id="ProtNLM"/>
    </source>
</evidence>
<evidence type="ECO:0000256" key="1">
    <source>
        <dbReference type="ARBA" id="ARBA00022857"/>
    </source>
</evidence>